<dbReference type="Gene3D" id="3.30.420.40">
    <property type="match status" value="2"/>
</dbReference>
<organism evidence="1 2">
    <name type="scientific">Saccharomyces uvarum</name>
    <name type="common">Yeast</name>
    <name type="synonym">Saccharomyces bayanus var. uvarum</name>
    <dbReference type="NCBI Taxonomy" id="230603"/>
    <lineage>
        <taxon>Eukaryota</taxon>
        <taxon>Fungi</taxon>
        <taxon>Dikarya</taxon>
        <taxon>Ascomycota</taxon>
        <taxon>Saccharomycotina</taxon>
        <taxon>Saccharomycetes</taxon>
        <taxon>Saccharomycetales</taxon>
        <taxon>Saccharomycetaceae</taxon>
        <taxon>Saccharomyces</taxon>
    </lineage>
</organism>
<protein>
    <submittedName>
        <fullName evidence="1">Uncharacterized protein</fullName>
    </submittedName>
</protein>
<proteinExistence type="predicted"/>
<name>A0AA35JCH4_SACUV</name>
<reference evidence="1" key="1">
    <citation type="submission" date="2022-10" db="EMBL/GenBank/DDBJ databases">
        <authorList>
            <person name="Byrne P K."/>
        </authorList>
    </citation>
    <scope>NUCLEOTIDE SEQUENCE</scope>
    <source>
        <strain evidence="1">CBS7001</strain>
    </source>
</reference>
<dbReference type="EMBL" id="OX365913">
    <property type="protein sequence ID" value="CAI4055366.1"/>
    <property type="molecule type" value="Genomic_DNA"/>
</dbReference>
<gene>
    <name evidence="1" type="primary">SUVC02G2340</name>
    <name evidence="1" type="ORF">SUVC_02G2340</name>
</gene>
<dbReference type="InterPro" id="IPR043129">
    <property type="entry name" value="ATPase_NBD"/>
</dbReference>
<evidence type="ECO:0000313" key="2">
    <source>
        <dbReference type="Proteomes" id="UP001162090"/>
    </source>
</evidence>
<evidence type="ECO:0000313" key="1">
    <source>
        <dbReference type="EMBL" id="CAI4055366.1"/>
    </source>
</evidence>
<dbReference type="AlphaFoldDB" id="A0AA35JCH4"/>
<dbReference type="Proteomes" id="UP001162090">
    <property type="component" value="Chromosome 2"/>
</dbReference>
<accession>A0AA35JCH4</accession>
<dbReference type="SUPFAM" id="SSF53067">
    <property type="entry name" value="Actin-like ATPase domain"/>
    <property type="match status" value="1"/>
</dbReference>
<sequence length="281" mass="32577">MSDSTVIAYLGASKIEIGRSDLACPQETTAWKTETIDKENEQELKKIFENYFQTYDYLKKEEIHVLILEDIFISVAEKRIICGIILKELGCAYVSFIPRVLMYCLSCDVINALVIDVGINATTCVPIFDLRPLQKYIRYSKRDKRRHLLNDTLSSCPYTPAFFAKEYDPKTYEDDEIPVINLAKYIVNSLPIDLRKPLRENIIVVNVEEKYKTVIKALFEKHIDESSVRLSDDYWRGASIYAQTILHTKEESVVGVGKEEFQNNLHIAPDWFDFYFRTGIK</sequence>